<evidence type="ECO:0000313" key="1">
    <source>
        <dbReference type="EMBL" id="CAE4604104.1"/>
    </source>
</evidence>
<accession>A0A7S4R6E1</accession>
<dbReference type="GO" id="GO:0050660">
    <property type="term" value="F:flavin adenine dinucleotide binding"/>
    <property type="evidence" value="ECO:0007669"/>
    <property type="project" value="InterPro"/>
</dbReference>
<proteinExistence type="predicted"/>
<protein>
    <submittedName>
        <fullName evidence="1">Uncharacterized protein</fullName>
    </submittedName>
</protein>
<dbReference type="InterPro" id="IPR036318">
    <property type="entry name" value="FAD-bd_PCMH-like_sf"/>
</dbReference>
<organism evidence="1">
    <name type="scientific">Ditylum brightwellii</name>
    <dbReference type="NCBI Taxonomy" id="49249"/>
    <lineage>
        <taxon>Eukaryota</taxon>
        <taxon>Sar</taxon>
        <taxon>Stramenopiles</taxon>
        <taxon>Ochrophyta</taxon>
        <taxon>Bacillariophyta</taxon>
        <taxon>Mediophyceae</taxon>
        <taxon>Lithodesmiophycidae</taxon>
        <taxon>Lithodesmiales</taxon>
        <taxon>Lithodesmiaceae</taxon>
        <taxon>Ditylum</taxon>
    </lineage>
</organism>
<dbReference type="InterPro" id="IPR016169">
    <property type="entry name" value="FAD-bd_PCMH_sub2"/>
</dbReference>
<dbReference type="AlphaFoldDB" id="A0A7S4R6E1"/>
<dbReference type="Gene3D" id="3.30.465.10">
    <property type="match status" value="1"/>
</dbReference>
<gene>
    <name evidence="1" type="ORF">DBRI00130_LOCUS13279</name>
</gene>
<reference evidence="1" key="1">
    <citation type="submission" date="2021-01" db="EMBL/GenBank/DDBJ databases">
        <authorList>
            <person name="Corre E."/>
            <person name="Pelletier E."/>
            <person name="Niang G."/>
            <person name="Scheremetjew M."/>
            <person name="Finn R."/>
            <person name="Kale V."/>
            <person name="Holt S."/>
            <person name="Cochrane G."/>
            <person name="Meng A."/>
            <person name="Brown T."/>
            <person name="Cohen L."/>
        </authorList>
    </citation>
    <scope>NUCLEOTIDE SEQUENCE</scope>
    <source>
        <strain evidence="1">GSO104</strain>
    </source>
</reference>
<sequence>MQFMVNPGVQMLHHWWNGWYNRRKIRIACVPMSIPSHTTIPNSTIANCGSNTFKSSPVYYVSSLMTGSKDTLGVITSIAVKLHPIPAHVMAAICSFDTPYRMLQMQ</sequence>
<dbReference type="SUPFAM" id="SSF56176">
    <property type="entry name" value="FAD-binding/transporter-associated domain-like"/>
    <property type="match status" value="1"/>
</dbReference>
<name>A0A7S4R6E1_9STRA</name>
<dbReference type="EMBL" id="HBNS01016592">
    <property type="protein sequence ID" value="CAE4604104.1"/>
    <property type="molecule type" value="Transcribed_RNA"/>
</dbReference>